<dbReference type="Gene3D" id="3.40.50.720">
    <property type="entry name" value="NAD(P)-binding Rossmann-like Domain"/>
    <property type="match status" value="1"/>
</dbReference>
<evidence type="ECO:0000313" key="4">
    <source>
        <dbReference type="Proteomes" id="UP001501586"/>
    </source>
</evidence>
<proteinExistence type="predicted"/>
<dbReference type="Pfam" id="PF02625">
    <property type="entry name" value="XdhC_CoxI"/>
    <property type="match status" value="2"/>
</dbReference>
<dbReference type="PANTHER" id="PTHR30388:SF4">
    <property type="entry name" value="MOLYBDENUM COFACTOR INSERTION CHAPERONE PAOD"/>
    <property type="match status" value="1"/>
</dbReference>
<name>A0ABP8EH59_9MICO</name>
<evidence type="ECO:0000259" key="2">
    <source>
        <dbReference type="Pfam" id="PF13478"/>
    </source>
</evidence>
<evidence type="ECO:0000259" key="1">
    <source>
        <dbReference type="Pfam" id="PF02625"/>
    </source>
</evidence>
<feature type="domain" description="XdhC- CoxI" evidence="1">
    <location>
        <begin position="11"/>
        <end position="78"/>
    </location>
</feature>
<feature type="domain" description="XdhC Rossmann" evidence="2">
    <location>
        <begin position="210"/>
        <end position="356"/>
    </location>
</feature>
<protein>
    <submittedName>
        <fullName evidence="3">XdhC family protein</fullName>
    </submittedName>
</protein>
<comment type="caution">
    <text evidence="3">The sequence shown here is derived from an EMBL/GenBank/DDBJ whole genome shotgun (WGS) entry which is preliminary data.</text>
</comment>
<dbReference type="Proteomes" id="UP001501586">
    <property type="component" value="Unassembled WGS sequence"/>
</dbReference>
<dbReference type="PANTHER" id="PTHR30388">
    <property type="entry name" value="ALDEHYDE OXIDOREDUCTASE MOLYBDENUM COFACTOR ASSEMBLY PROTEIN"/>
    <property type="match status" value="1"/>
</dbReference>
<reference evidence="4" key="1">
    <citation type="journal article" date="2019" name="Int. J. Syst. Evol. Microbiol.">
        <title>The Global Catalogue of Microorganisms (GCM) 10K type strain sequencing project: providing services to taxonomists for standard genome sequencing and annotation.</title>
        <authorList>
            <consortium name="The Broad Institute Genomics Platform"/>
            <consortium name="The Broad Institute Genome Sequencing Center for Infectious Disease"/>
            <person name="Wu L."/>
            <person name="Ma J."/>
        </authorList>
    </citation>
    <scope>NUCLEOTIDE SEQUENCE [LARGE SCALE GENOMIC DNA]</scope>
    <source>
        <strain evidence="4">JCM 17458</strain>
    </source>
</reference>
<evidence type="ECO:0000313" key="3">
    <source>
        <dbReference type="EMBL" id="GAA4283257.1"/>
    </source>
</evidence>
<gene>
    <name evidence="3" type="ORF">GCM10022261_07880</name>
</gene>
<dbReference type="RefSeq" id="WP_236865621.1">
    <property type="nucleotide sequence ID" value="NZ_BAABAZ010000004.1"/>
</dbReference>
<feature type="domain" description="XdhC- CoxI" evidence="1">
    <location>
        <begin position="120"/>
        <end position="187"/>
    </location>
</feature>
<dbReference type="Pfam" id="PF13478">
    <property type="entry name" value="XdhC_C"/>
    <property type="match status" value="1"/>
</dbReference>
<keyword evidence="4" id="KW-1185">Reference proteome</keyword>
<dbReference type="EMBL" id="BAABAZ010000004">
    <property type="protein sequence ID" value="GAA4283257.1"/>
    <property type="molecule type" value="Genomic_DNA"/>
</dbReference>
<accession>A0ABP8EH59</accession>
<dbReference type="InterPro" id="IPR052698">
    <property type="entry name" value="MoCofactor_Util/Proc"/>
</dbReference>
<sequence>MRDIVDGLRLWLTGEDPFIVAVIAKTWSSAPRPAGTMMAVSAGGEVLGSLSGGCVEGAVYELAQEVLADGQPRGAHYGVSDDDAFAVGLTCGGHLDVVLRRIEPGSDEAKLLAEAVARIDADEPFALAMLVHTGQPVPDPGEPLGRLLLVADSEARGRLGSQRLDEAVADDARGWLAAGRTGILTIGADGERLYDDREVLVMALTPRPRMIVFGAIDYAKALAELASFVGYHVTVCDARPIFATPKRFPSADEVVTQWPHRYLEAEIAAGRIGPTTVIAMLTHDLKFDVPLLEVALRCEAGYIGAMGSRRTNAQREERLREAGVTDEELARLHTPIGLDIGARTPEATAVSILAEVIQGQWGGSGRQLRQTEGPIHGE</sequence>
<organism evidence="3 4">
    <name type="scientific">Brevibacterium daeguense</name>
    <dbReference type="NCBI Taxonomy" id="909936"/>
    <lineage>
        <taxon>Bacteria</taxon>
        <taxon>Bacillati</taxon>
        <taxon>Actinomycetota</taxon>
        <taxon>Actinomycetes</taxon>
        <taxon>Micrococcales</taxon>
        <taxon>Brevibacteriaceae</taxon>
        <taxon>Brevibacterium</taxon>
    </lineage>
</organism>
<dbReference type="InterPro" id="IPR027051">
    <property type="entry name" value="XdhC_Rossmann_dom"/>
</dbReference>
<dbReference type="InterPro" id="IPR003777">
    <property type="entry name" value="XdhC_CoxI"/>
</dbReference>